<dbReference type="InterPro" id="IPR016181">
    <property type="entry name" value="Acyl_CoA_acyltransferase"/>
</dbReference>
<name>A0A8H6PNI1_9EURO</name>
<dbReference type="GO" id="GO:0016747">
    <property type="term" value="F:acyltransferase activity, transferring groups other than amino-acyl groups"/>
    <property type="evidence" value="ECO:0007669"/>
    <property type="project" value="InterPro"/>
</dbReference>
<dbReference type="PANTHER" id="PTHR43792:SF1">
    <property type="entry name" value="N-ACETYLTRANSFERASE DOMAIN-CONTAINING PROTEIN"/>
    <property type="match status" value="1"/>
</dbReference>
<dbReference type="Gene3D" id="3.40.630.30">
    <property type="match status" value="1"/>
</dbReference>
<dbReference type="SUPFAM" id="SSF55729">
    <property type="entry name" value="Acyl-CoA N-acyltransferases (Nat)"/>
    <property type="match status" value="1"/>
</dbReference>
<reference evidence="2" key="1">
    <citation type="submission" date="2020-06" db="EMBL/GenBank/DDBJ databases">
        <title>Draft genome sequences of strains closely related to Aspergillus parafelis and Aspergillus hiratsukae.</title>
        <authorList>
            <person name="Dos Santos R.A.C."/>
            <person name="Rivero-Menendez O."/>
            <person name="Steenwyk J.L."/>
            <person name="Mead M.E."/>
            <person name="Goldman G.H."/>
            <person name="Alastruey-Izquierdo A."/>
            <person name="Rokas A."/>
        </authorList>
    </citation>
    <scope>NUCLEOTIDE SEQUENCE</scope>
    <source>
        <strain evidence="2">CNM-CM5623</strain>
    </source>
</reference>
<dbReference type="InterPro" id="IPR051531">
    <property type="entry name" value="N-acetyltransferase"/>
</dbReference>
<protein>
    <recommendedName>
        <fullName evidence="1">N-acetyltransferase domain-containing protein</fullName>
    </recommendedName>
</protein>
<dbReference type="Proteomes" id="UP000654922">
    <property type="component" value="Unassembled WGS sequence"/>
</dbReference>
<proteinExistence type="predicted"/>
<sequence>MALLPQQSVQVSIPEPLPPIITHRLYLRPLADSDAEGLFAIRSRPEVARTNDPKIPHRTVQETREWMATKIFKEGPEGVLGRRFTYVLIEREQWEGGSQPPPADKQVIGYMGINQIYPSPEVGYSIHPDYWGKGYATEALDGLLKAWWKLPRQPRLNSAGDGSEPTEKVFALCDKINTGSGKVLSKCGFRVIKQVVYDTDELCLWELERPVLKHTCP</sequence>
<dbReference type="OrthoDB" id="4072826at2759"/>
<dbReference type="CDD" id="cd04301">
    <property type="entry name" value="NAT_SF"/>
    <property type="match status" value="1"/>
</dbReference>
<organism evidence="2 3">
    <name type="scientific">Aspergillus felis</name>
    <dbReference type="NCBI Taxonomy" id="1287682"/>
    <lineage>
        <taxon>Eukaryota</taxon>
        <taxon>Fungi</taxon>
        <taxon>Dikarya</taxon>
        <taxon>Ascomycota</taxon>
        <taxon>Pezizomycotina</taxon>
        <taxon>Eurotiomycetes</taxon>
        <taxon>Eurotiomycetidae</taxon>
        <taxon>Eurotiales</taxon>
        <taxon>Aspergillaceae</taxon>
        <taxon>Aspergillus</taxon>
        <taxon>Aspergillus subgen. Fumigati</taxon>
    </lineage>
</organism>
<dbReference type="Pfam" id="PF13302">
    <property type="entry name" value="Acetyltransf_3"/>
    <property type="match status" value="1"/>
</dbReference>
<dbReference type="InterPro" id="IPR000182">
    <property type="entry name" value="GNAT_dom"/>
</dbReference>
<dbReference type="PROSITE" id="PS51186">
    <property type="entry name" value="GNAT"/>
    <property type="match status" value="1"/>
</dbReference>
<evidence type="ECO:0000313" key="2">
    <source>
        <dbReference type="EMBL" id="KAF7157622.1"/>
    </source>
</evidence>
<accession>A0A8H6PNI1</accession>
<evidence type="ECO:0000259" key="1">
    <source>
        <dbReference type="PROSITE" id="PS51186"/>
    </source>
</evidence>
<dbReference type="EMBL" id="JACBAE010001391">
    <property type="protein sequence ID" value="KAF7157622.1"/>
    <property type="molecule type" value="Genomic_DNA"/>
</dbReference>
<comment type="caution">
    <text evidence="2">The sequence shown here is derived from an EMBL/GenBank/DDBJ whole genome shotgun (WGS) entry which is preliminary data.</text>
</comment>
<evidence type="ECO:0000313" key="3">
    <source>
        <dbReference type="Proteomes" id="UP000654922"/>
    </source>
</evidence>
<dbReference type="AlphaFoldDB" id="A0A8H6PNI1"/>
<gene>
    <name evidence="2" type="ORF">CNMCM5623_001996</name>
</gene>
<dbReference type="PANTHER" id="PTHR43792">
    <property type="entry name" value="GNAT FAMILY, PUTATIVE (AFU_ORTHOLOGUE AFUA_3G00765)-RELATED-RELATED"/>
    <property type="match status" value="1"/>
</dbReference>
<feature type="domain" description="N-acetyltransferase" evidence="1">
    <location>
        <begin position="25"/>
        <end position="210"/>
    </location>
</feature>